<keyword evidence="1" id="KW-0812">Transmembrane</keyword>
<protein>
    <submittedName>
        <fullName evidence="2">ATP synthase F0 subunit 8</fullName>
    </submittedName>
</protein>
<keyword evidence="2" id="KW-0496">Mitochondrion</keyword>
<gene>
    <name evidence="2" type="primary">ATP8</name>
</gene>
<evidence type="ECO:0000313" key="2">
    <source>
        <dbReference type="EMBL" id="AHA52586.1"/>
    </source>
</evidence>
<reference evidence="2" key="1">
    <citation type="submission" date="2013-07" db="EMBL/GenBank/DDBJ databases">
        <title>The comparative mitochondrial genomes from Braconidae subfamilies and the phylogeny of the Hymenoptera.</title>
        <authorList>
            <person name="Li Q."/>
            <person name="Wei S.J."/>
            <person name="Chen X.X."/>
        </authorList>
    </citation>
    <scope>NUCLEOTIDE SEQUENCE</scope>
</reference>
<proteinExistence type="predicted"/>
<sequence>MPQMSSMNWLILMLYFLLIYYFIMVMVINLMNINFYLIEKFNILKKFWMKWY</sequence>
<dbReference type="EMBL" id="KF385878">
    <property type="protein sequence ID" value="AHA52586.1"/>
    <property type="molecule type" value="Genomic_DNA"/>
</dbReference>
<name>A0A0A6ZL99_9HYME</name>
<geneLocation type="mitochondrion" evidence="2"/>
<feature type="transmembrane region" description="Helical" evidence="1">
    <location>
        <begin position="12"/>
        <end position="37"/>
    </location>
</feature>
<keyword evidence="1" id="KW-0472">Membrane</keyword>
<evidence type="ECO:0000256" key="1">
    <source>
        <dbReference type="SAM" id="Phobius"/>
    </source>
</evidence>
<dbReference type="AlphaFoldDB" id="A0A0A6ZL99"/>
<organism evidence="2">
    <name type="scientific">Sigalphus bicolor</name>
    <dbReference type="NCBI Taxonomy" id="515846"/>
    <lineage>
        <taxon>Eukaryota</taxon>
        <taxon>Metazoa</taxon>
        <taxon>Ecdysozoa</taxon>
        <taxon>Arthropoda</taxon>
        <taxon>Hexapoda</taxon>
        <taxon>Insecta</taxon>
        <taxon>Pterygota</taxon>
        <taxon>Neoptera</taxon>
        <taxon>Endopterygota</taxon>
        <taxon>Hymenoptera</taxon>
        <taxon>Apocrita</taxon>
        <taxon>Ichneumonoidea</taxon>
        <taxon>Braconidae</taxon>
        <taxon>Sigalphinae</taxon>
        <taxon>Sigalphus</taxon>
    </lineage>
</organism>
<accession>A0A0A6ZL99</accession>
<keyword evidence="1" id="KW-1133">Transmembrane helix</keyword>